<feature type="region of interest" description="Disordered" evidence="1">
    <location>
        <begin position="297"/>
        <end position="368"/>
    </location>
</feature>
<name>A0A7E4ZZB0_PANRE</name>
<dbReference type="Proteomes" id="UP000492821">
    <property type="component" value="Unassembled WGS sequence"/>
</dbReference>
<organism evidence="4 5">
    <name type="scientific">Panagrellus redivivus</name>
    <name type="common">Microworm</name>
    <dbReference type="NCBI Taxonomy" id="6233"/>
    <lineage>
        <taxon>Eukaryota</taxon>
        <taxon>Metazoa</taxon>
        <taxon>Ecdysozoa</taxon>
        <taxon>Nematoda</taxon>
        <taxon>Chromadorea</taxon>
        <taxon>Rhabditida</taxon>
        <taxon>Tylenchina</taxon>
        <taxon>Panagrolaimomorpha</taxon>
        <taxon>Panagrolaimoidea</taxon>
        <taxon>Panagrolaimidae</taxon>
        <taxon>Panagrellus</taxon>
    </lineage>
</organism>
<evidence type="ECO:0000313" key="4">
    <source>
        <dbReference type="Proteomes" id="UP000492821"/>
    </source>
</evidence>
<keyword evidence="2" id="KW-1133">Transmembrane helix</keyword>
<feature type="region of interest" description="Disordered" evidence="1">
    <location>
        <begin position="406"/>
        <end position="455"/>
    </location>
</feature>
<keyword evidence="4" id="KW-1185">Reference proteome</keyword>
<sequence length="467" mass="52038">MRVLLTLLILLFFEVFAQEAPPNFSDYGYIPRWQPDLPASLDGIVHYVYGNNIALISDDKHPITTAYFIFEKASIDDRSISLDVAVRRLNKASPCDIAIEQKMTVLGSTTCSRIFKWKKGAHLSGGNFEKADIDKTFHSILFVPDPTEPCIQQPYYYNDTHSVYGVQFEVMDSYHCSTELILPAQLMLFLRNSDNPYTTTEKPVEAETEPELETTTVATAKAGGGISPLIWVIVALALLALLLLLITLFLIYDHFRSKKRIKRLSNMITNMNKSNWSVGETMGPVKTLEASVTVATAVEKSKDKKPPKKTSTATTKTTGSKTAAEDTTEQTSADPSAKTKKEEIYNTITQPSEKIDRQDPTFKEKDIQTKKLDNLVPAPMDTPTERQKEKTPRPWDMISNLSKKISKKQAKTLPVANTQKTDPPAKTDKSTPAVKPSQVPIAKTPNPTLKTAMTAPPTVFYSTRSKI</sequence>
<evidence type="ECO:0000256" key="1">
    <source>
        <dbReference type="SAM" id="MobiDB-lite"/>
    </source>
</evidence>
<dbReference type="AlphaFoldDB" id="A0A7E4ZZB0"/>
<feature type="compositionally biased region" description="Low complexity" evidence="1">
    <location>
        <begin position="309"/>
        <end position="322"/>
    </location>
</feature>
<keyword evidence="3" id="KW-0732">Signal</keyword>
<accession>A0A7E4ZZB0</accession>
<protein>
    <submittedName>
        <fullName evidence="5">Peptidase S72 domain-containing protein</fullName>
    </submittedName>
</protein>
<feature type="signal peptide" evidence="3">
    <location>
        <begin position="1"/>
        <end position="17"/>
    </location>
</feature>
<keyword evidence="2" id="KW-0812">Transmembrane</keyword>
<reference evidence="4" key="1">
    <citation type="journal article" date="2013" name="Genetics">
        <title>The draft genome and transcriptome of Panagrellus redivivus are shaped by the harsh demands of a free-living lifestyle.</title>
        <authorList>
            <person name="Srinivasan J."/>
            <person name="Dillman A.R."/>
            <person name="Macchietto M.G."/>
            <person name="Heikkinen L."/>
            <person name="Lakso M."/>
            <person name="Fracchia K.M."/>
            <person name="Antoshechkin I."/>
            <person name="Mortazavi A."/>
            <person name="Wong G."/>
            <person name="Sternberg P.W."/>
        </authorList>
    </citation>
    <scope>NUCLEOTIDE SEQUENCE [LARGE SCALE GENOMIC DNA]</scope>
    <source>
        <strain evidence="4">MT8872</strain>
    </source>
</reference>
<reference evidence="5" key="2">
    <citation type="submission" date="2020-10" db="UniProtKB">
        <authorList>
            <consortium name="WormBaseParasite"/>
        </authorList>
    </citation>
    <scope>IDENTIFICATION</scope>
</reference>
<feature type="transmembrane region" description="Helical" evidence="2">
    <location>
        <begin position="229"/>
        <end position="252"/>
    </location>
</feature>
<proteinExistence type="predicted"/>
<feature type="chain" id="PRO_5028995761" evidence="3">
    <location>
        <begin position="18"/>
        <end position="467"/>
    </location>
</feature>
<evidence type="ECO:0000313" key="5">
    <source>
        <dbReference type="WBParaSite" id="Pan_g4476.t1"/>
    </source>
</evidence>
<evidence type="ECO:0000256" key="3">
    <source>
        <dbReference type="SAM" id="SignalP"/>
    </source>
</evidence>
<feature type="compositionally biased region" description="Basic and acidic residues" evidence="1">
    <location>
        <begin position="353"/>
        <end position="368"/>
    </location>
</feature>
<dbReference type="WBParaSite" id="Pan_g4476.t1">
    <property type="protein sequence ID" value="Pan_g4476.t1"/>
    <property type="gene ID" value="Pan_g4476"/>
</dbReference>
<keyword evidence="2" id="KW-0472">Membrane</keyword>
<evidence type="ECO:0000256" key="2">
    <source>
        <dbReference type="SAM" id="Phobius"/>
    </source>
</evidence>